<dbReference type="AlphaFoldDB" id="A0AAV1TVC8"/>
<evidence type="ECO:0000313" key="2">
    <source>
        <dbReference type="Proteomes" id="UP001162060"/>
    </source>
</evidence>
<proteinExistence type="predicted"/>
<sequence>MLTRTGAVAADAMATWCFPLEKVKGFLTVKNDLAMAIDDDSDNGDDDWVLDSG</sequence>
<protein>
    <submittedName>
        <fullName evidence="1">Uncharacterized protein</fullName>
    </submittedName>
</protein>
<gene>
    <name evidence="1" type="ORF">PM001_LOCUS10781</name>
</gene>
<name>A0AAV1TVC8_9STRA</name>
<dbReference type="EMBL" id="CAKLBY020000087">
    <property type="protein sequence ID" value="CAK7925631.1"/>
    <property type="molecule type" value="Genomic_DNA"/>
</dbReference>
<accession>A0AAV1TVC8</accession>
<dbReference type="Proteomes" id="UP001162060">
    <property type="component" value="Unassembled WGS sequence"/>
</dbReference>
<organism evidence="1 2">
    <name type="scientific">Peronospora matthiolae</name>
    <dbReference type="NCBI Taxonomy" id="2874970"/>
    <lineage>
        <taxon>Eukaryota</taxon>
        <taxon>Sar</taxon>
        <taxon>Stramenopiles</taxon>
        <taxon>Oomycota</taxon>
        <taxon>Peronosporomycetes</taxon>
        <taxon>Peronosporales</taxon>
        <taxon>Peronosporaceae</taxon>
        <taxon>Peronospora</taxon>
    </lineage>
</organism>
<reference evidence="1" key="1">
    <citation type="submission" date="2024-01" db="EMBL/GenBank/DDBJ databases">
        <authorList>
            <person name="Webb A."/>
        </authorList>
    </citation>
    <scope>NUCLEOTIDE SEQUENCE</scope>
    <source>
        <strain evidence="1">Pm1</strain>
    </source>
</reference>
<comment type="caution">
    <text evidence="1">The sequence shown here is derived from an EMBL/GenBank/DDBJ whole genome shotgun (WGS) entry which is preliminary data.</text>
</comment>
<evidence type="ECO:0000313" key="1">
    <source>
        <dbReference type="EMBL" id="CAK7925631.1"/>
    </source>
</evidence>